<dbReference type="InterPro" id="IPR005797">
    <property type="entry name" value="Cyt_b/b6_N"/>
</dbReference>
<proteinExistence type="predicted"/>
<dbReference type="AlphaFoldDB" id="A0A3B1BUA8"/>
<keyword evidence="1" id="KW-0812">Transmembrane</keyword>
<protein>
    <submittedName>
        <fullName evidence="3">Ubiquinol--cytochrome c reductase, cytochrome B subunit</fullName>
        <ecNumber evidence="3">1.10.2.2</ecNumber>
    </submittedName>
</protein>
<feature type="transmembrane region" description="Helical" evidence="1">
    <location>
        <begin position="21"/>
        <end position="48"/>
    </location>
</feature>
<dbReference type="PANTHER" id="PTHR19271:SF16">
    <property type="entry name" value="CYTOCHROME B"/>
    <property type="match status" value="1"/>
</dbReference>
<reference evidence="3" key="1">
    <citation type="submission" date="2018-06" db="EMBL/GenBank/DDBJ databases">
        <authorList>
            <person name="Zhirakovskaya E."/>
        </authorList>
    </citation>
    <scope>NUCLEOTIDE SEQUENCE</scope>
</reference>
<dbReference type="GO" id="GO:0016020">
    <property type="term" value="C:membrane"/>
    <property type="evidence" value="ECO:0007669"/>
    <property type="project" value="InterPro"/>
</dbReference>
<evidence type="ECO:0000313" key="3">
    <source>
        <dbReference type="EMBL" id="VAX18111.1"/>
    </source>
</evidence>
<dbReference type="GO" id="GO:0022904">
    <property type="term" value="P:respiratory electron transport chain"/>
    <property type="evidence" value="ECO:0007669"/>
    <property type="project" value="InterPro"/>
</dbReference>
<feature type="transmembrane region" description="Helical" evidence="1">
    <location>
        <begin position="74"/>
        <end position="95"/>
    </location>
</feature>
<dbReference type="InterPro" id="IPR027387">
    <property type="entry name" value="Cytb/b6-like_sf"/>
</dbReference>
<feature type="transmembrane region" description="Helical" evidence="1">
    <location>
        <begin position="217"/>
        <end position="235"/>
    </location>
</feature>
<evidence type="ECO:0000256" key="1">
    <source>
        <dbReference type="SAM" id="Phobius"/>
    </source>
</evidence>
<dbReference type="Pfam" id="PF00033">
    <property type="entry name" value="Cytochrome_B"/>
    <property type="match status" value="1"/>
</dbReference>
<dbReference type="PANTHER" id="PTHR19271">
    <property type="entry name" value="CYTOCHROME B"/>
    <property type="match status" value="1"/>
</dbReference>
<organism evidence="3">
    <name type="scientific">hydrothermal vent metagenome</name>
    <dbReference type="NCBI Taxonomy" id="652676"/>
    <lineage>
        <taxon>unclassified sequences</taxon>
        <taxon>metagenomes</taxon>
        <taxon>ecological metagenomes</taxon>
    </lineage>
</organism>
<feature type="transmembrane region" description="Helical" evidence="1">
    <location>
        <begin position="300"/>
        <end position="321"/>
    </location>
</feature>
<dbReference type="GO" id="GO:0009055">
    <property type="term" value="F:electron transfer activity"/>
    <property type="evidence" value="ECO:0007669"/>
    <property type="project" value="InterPro"/>
</dbReference>
<accession>A0A3B1BUA8</accession>
<keyword evidence="1" id="KW-0472">Membrane</keyword>
<dbReference type="EMBL" id="UOGE01000032">
    <property type="protein sequence ID" value="VAX18111.1"/>
    <property type="molecule type" value="Genomic_DNA"/>
</dbReference>
<dbReference type="EC" id="1.10.2.2" evidence="3"/>
<feature type="domain" description="Cytochrome b/b6 N-terminal region profile" evidence="2">
    <location>
        <begin position="1"/>
        <end position="198"/>
    </location>
</feature>
<evidence type="ECO:0000259" key="2">
    <source>
        <dbReference type="PROSITE" id="PS51002"/>
    </source>
</evidence>
<keyword evidence="3" id="KW-0560">Oxidoreductase</keyword>
<gene>
    <name evidence="3" type="ORF">MNBD_NITROSPINAE02-453</name>
</gene>
<dbReference type="Gene3D" id="1.20.810.10">
    <property type="entry name" value="Cytochrome Bc1 Complex, Chain C"/>
    <property type="match status" value="1"/>
</dbReference>
<name>A0A3B1BUA8_9ZZZZ</name>
<feature type="transmembrane region" description="Helical" evidence="1">
    <location>
        <begin position="266"/>
        <end position="288"/>
    </location>
</feature>
<dbReference type="InterPro" id="IPR016174">
    <property type="entry name" value="Di-haem_cyt_TM"/>
</dbReference>
<keyword evidence="1" id="KW-1133">Transmembrane helix</keyword>
<feature type="transmembrane region" description="Helical" evidence="1">
    <location>
        <begin position="107"/>
        <end position="127"/>
    </location>
</feature>
<feature type="transmembrane region" description="Helical" evidence="1">
    <location>
        <begin position="167"/>
        <end position="189"/>
    </location>
</feature>
<dbReference type="SUPFAM" id="SSF81342">
    <property type="entry name" value="Transmembrane di-heme cytochromes"/>
    <property type="match status" value="1"/>
</dbReference>
<dbReference type="PROSITE" id="PS51002">
    <property type="entry name" value="CYTB_NTER"/>
    <property type="match status" value="1"/>
</dbReference>
<sequence length="326" mass="36127">MLPEEVKEAVDYPVPPHSLRAGYGLGGMALALLALLFGSGLVLAYFGYVPSAEEAYDSVVKISDSPALANFRSIHYVSAEIFLLLIALHVTRVALTKSYHGARRLTWNIGILILALSTMFFFTGTLLKWDQEGYEAFGHVLWANEFMPFGDTINTLFFEKRPVLKMFTVHVVLLPLLASALIGVHLSLIKVLKISGLNPTHPAAPETESFIGHLKMVVKYSAIIAGVIIAVSFFFQPDITGKPFEGVEWTKPPWPFLFIYTLENWFGIWALLAVPPVLFAWLLVIPSFSKKTNGWDAGQIIYFSGLVVIITLILIGAWTALAEHMM</sequence>
<dbReference type="GO" id="GO:0016491">
    <property type="term" value="F:oxidoreductase activity"/>
    <property type="evidence" value="ECO:0007669"/>
    <property type="project" value="UniProtKB-KW"/>
</dbReference>